<protein>
    <submittedName>
        <fullName evidence="2">Uncharacterized protein</fullName>
    </submittedName>
</protein>
<evidence type="ECO:0000313" key="2">
    <source>
        <dbReference type="EMBL" id="KIX09148.1"/>
    </source>
</evidence>
<accession>A0A0D2HES2</accession>
<organism evidence="2 3">
    <name type="scientific">Rhinocladiella mackenziei CBS 650.93</name>
    <dbReference type="NCBI Taxonomy" id="1442369"/>
    <lineage>
        <taxon>Eukaryota</taxon>
        <taxon>Fungi</taxon>
        <taxon>Dikarya</taxon>
        <taxon>Ascomycota</taxon>
        <taxon>Pezizomycotina</taxon>
        <taxon>Eurotiomycetes</taxon>
        <taxon>Chaetothyriomycetidae</taxon>
        <taxon>Chaetothyriales</taxon>
        <taxon>Herpotrichiellaceae</taxon>
        <taxon>Rhinocladiella</taxon>
    </lineage>
</organism>
<gene>
    <name evidence="2" type="ORF">Z518_00226</name>
</gene>
<dbReference type="AlphaFoldDB" id="A0A0D2HES2"/>
<dbReference type="EMBL" id="KN847475">
    <property type="protein sequence ID" value="KIX09148.1"/>
    <property type="molecule type" value="Genomic_DNA"/>
</dbReference>
<dbReference type="HOGENOM" id="CLU_2098185_0_0_1"/>
<dbReference type="Proteomes" id="UP000053617">
    <property type="component" value="Unassembled WGS sequence"/>
</dbReference>
<reference evidence="2 3" key="1">
    <citation type="submission" date="2015-01" db="EMBL/GenBank/DDBJ databases">
        <title>The Genome Sequence of Rhinocladiella mackenzie CBS 650.93.</title>
        <authorList>
            <consortium name="The Broad Institute Genomics Platform"/>
            <person name="Cuomo C."/>
            <person name="de Hoog S."/>
            <person name="Gorbushina A."/>
            <person name="Stielow B."/>
            <person name="Teixiera M."/>
            <person name="Abouelleil A."/>
            <person name="Chapman S.B."/>
            <person name="Priest M."/>
            <person name="Young S.K."/>
            <person name="Wortman J."/>
            <person name="Nusbaum C."/>
            <person name="Birren B."/>
        </authorList>
    </citation>
    <scope>NUCLEOTIDE SEQUENCE [LARGE SCALE GENOMIC DNA]</scope>
    <source>
        <strain evidence="2 3">CBS 650.93</strain>
    </source>
</reference>
<dbReference type="VEuPathDB" id="FungiDB:Z518_00226"/>
<evidence type="ECO:0000313" key="3">
    <source>
        <dbReference type="Proteomes" id="UP000053617"/>
    </source>
</evidence>
<dbReference type="GeneID" id="25288297"/>
<keyword evidence="3" id="KW-1185">Reference proteome</keyword>
<sequence>MFAIVTLGKGRPFDRIHVKTLKRFKDNGYHQISQSPQQKAGGYSGRLRLFIHHCLDSHPANCPSQLDLFDEILRDLCQAERCALCTQREAHIANGDDVRDATSPPLLPKKPTLQRP</sequence>
<proteinExistence type="predicted"/>
<name>A0A0D2HES2_9EURO</name>
<feature type="region of interest" description="Disordered" evidence="1">
    <location>
        <begin position="94"/>
        <end position="116"/>
    </location>
</feature>
<evidence type="ECO:0000256" key="1">
    <source>
        <dbReference type="SAM" id="MobiDB-lite"/>
    </source>
</evidence>
<dbReference type="OrthoDB" id="310217at2759"/>
<dbReference type="STRING" id="1442369.A0A0D2HES2"/>
<dbReference type="RefSeq" id="XP_013276284.1">
    <property type="nucleotide sequence ID" value="XM_013420830.1"/>
</dbReference>